<dbReference type="Proteomes" id="UP000245207">
    <property type="component" value="Unassembled WGS sequence"/>
</dbReference>
<comment type="similarity">
    <text evidence="2">Belongs to the NPH3 family.</text>
</comment>
<evidence type="ECO:0000313" key="5">
    <source>
        <dbReference type="Proteomes" id="UP000245207"/>
    </source>
</evidence>
<evidence type="ECO:0000259" key="3">
    <source>
        <dbReference type="PROSITE" id="PS51649"/>
    </source>
</evidence>
<protein>
    <submittedName>
        <fullName evidence="4">BTB/POZ domain-containing protein</fullName>
    </submittedName>
</protein>
<evidence type="ECO:0000256" key="1">
    <source>
        <dbReference type="ARBA" id="ARBA00022786"/>
    </source>
</evidence>
<feature type="domain" description="NPH3" evidence="3">
    <location>
        <begin position="1"/>
        <end position="30"/>
    </location>
</feature>
<evidence type="ECO:0000256" key="2">
    <source>
        <dbReference type="PROSITE-ProRule" id="PRU00982"/>
    </source>
</evidence>
<dbReference type="STRING" id="35608.A0A2U1Q0V6"/>
<keyword evidence="5" id="KW-1185">Reference proteome</keyword>
<reference evidence="4 5" key="1">
    <citation type="journal article" date="2018" name="Mol. Plant">
        <title>The genome of Artemisia annua provides insight into the evolution of Asteraceae family and artemisinin biosynthesis.</title>
        <authorList>
            <person name="Shen Q."/>
            <person name="Zhang L."/>
            <person name="Liao Z."/>
            <person name="Wang S."/>
            <person name="Yan T."/>
            <person name="Shi P."/>
            <person name="Liu M."/>
            <person name="Fu X."/>
            <person name="Pan Q."/>
            <person name="Wang Y."/>
            <person name="Lv Z."/>
            <person name="Lu X."/>
            <person name="Zhang F."/>
            <person name="Jiang W."/>
            <person name="Ma Y."/>
            <person name="Chen M."/>
            <person name="Hao X."/>
            <person name="Li L."/>
            <person name="Tang Y."/>
            <person name="Lv G."/>
            <person name="Zhou Y."/>
            <person name="Sun X."/>
            <person name="Brodelius P.E."/>
            <person name="Rose J.K.C."/>
            <person name="Tang K."/>
        </authorList>
    </citation>
    <scope>NUCLEOTIDE SEQUENCE [LARGE SCALE GENOMIC DNA]</scope>
    <source>
        <strain evidence="5">cv. Huhao1</strain>
        <tissue evidence="4">Leaf</tissue>
    </source>
</reference>
<dbReference type="EMBL" id="PKPP01000534">
    <property type="protein sequence ID" value="PWA91573.1"/>
    <property type="molecule type" value="Genomic_DNA"/>
</dbReference>
<comment type="caution">
    <text evidence="4">The sequence shown here is derived from an EMBL/GenBank/DDBJ whole genome shotgun (WGS) entry which is preliminary data.</text>
</comment>
<keyword evidence="1" id="KW-0833">Ubl conjugation pathway</keyword>
<organism evidence="4 5">
    <name type="scientific">Artemisia annua</name>
    <name type="common">Sweet wormwood</name>
    <dbReference type="NCBI Taxonomy" id="35608"/>
    <lineage>
        <taxon>Eukaryota</taxon>
        <taxon>Viridiplantae</taxon>
        <taxon>Streptophyta</taxon>
        <taxon>Embryophyta</taxon>
        <taxon>Tracheophyta</taxon>
        <taxon>Spermatophyta</taxon>
        <taxon>Magnoliopsida</taxon>
        <taxon>eudicotyledons</taxon>
        <taxon>Gunneridae</taxon>
        <taxon>Pentapetalae</taxon>
        <taxon>asterids</taxon>
        <taxon>campanulids</taxon>
        <taxon>Asterales</taxon>
        <taxon>Asteraceae</taxon>
        <taxon>Asteroideae</taxon>
        <taxon>Anthemideae</taxon>
        <taxon>Artemisiinae</taxon>
        <taxon>Artemisia</taxon>
    </lineage>
</organism>
<dbReference type="UniPathway" id="UPA00143"/>
<dbReference type="PANTHER" id="PTHR32370">
    <property type="entry name" value="OS12G0117600 PROTEIN"/>
    <property type="match status" value="1"/>
</dbReference>
<accession>A0A2U1Q0V6</accession>
<dbReference type="GO" id="GO:0016567">
    <property type="term" value="P:protein ubiquitination"/>
    <property type="evidence" value="ECO:0007669"/>
    <property type="project" value="UniProtKB-UniPathway"/>
</dbReference>
<gene>
    <name evidence="4" type="ORF">CTI12_AA007810</name>
</gene>
<evidence type="ECO:0000313" key="4">
    <source>
        <dbReference type="EMBL" id="PWA91573.1"/>
    </source>
</evidence>
<dbReference type="InterPro" id="IPR027356">
    <property type="entry name" value="NPH3_dom"/>
</dbReference>
<dbReference type="AlphaFoldDB" id="A0A2U1Q0V6"/>
<name>A0A2U1Q0V6_ARTAN</name>
<sequence>MSLEACEHAAQNERLPVRVTVQVLFVGQLRLRESSKSAEDCEVNDEEVQIQLQKIRFRVTELEKECLMLKKEIKKGCCSCRKMESEKENTNVKAGNEDETSLHVELQQLQLSNNEEGSSKVEDNENSEFCLVQ</sequence>
<dbReference type="PROSITE" id="PS51649">
    <property type="entry name" value="NPH3"/>
    <property type="match status" value="1"/>
</dbReference>
<dbReference type="InterPro" id="IPR043454">
    <property type="entry name" value="NPH3/RPT2-like"/>
</dbReference>
<proteinExistence type="inferred from homology"/>